<feature type="compositionally biased region" description="Basic and acidic residues" evidence="1">
    <location>
        <begin position="130"/>
        <end position="153"/>
    </location>
</feature>
<evidence type="ECO:0000256" key="1">
    <source>
        <dbReference type="SAM" id="MobiDB-lite"/>
    </source>
</evidence>
<evidence type="ECO:0000313" key="3">
    <source>
        <dbReference type="Proteomes" id="UP001480595"/>
    </source>
</evidence>
<organism evidence="2 3">
    <name type="scientific">Apiospora phragmitis</name>
    <dbReference type="NCBI Taxonomy" id="2905665"/>
    <lineage>
        <taxon>Eukaryota</taxon>
        <taxon>Fungi</taxon>
        <taxon>Dikarya</taxon>
        <taxon>Ascomycota</taxon>
        <taxon>Pezizomycotina</taxon>
        <taxon>Sordariomycetes</taxon>
        <taxon>Xylariomycetidae</taxon>
        <taxon>Amphisphaeriales</taxon>
        <taxon>Apiosporaceae</taxon>
        <taxon>Apiospora</taxon>
    </lineage>
</organism>
<gene>
    <name evidence="2" type="ORF">PG994_007602</name>
</gene>
<evidence type="ECO:0000313" key="2">
    <source>
        <dbReference type="EMBL" id="KAK8061236.1"/>
    </source>
</evidence>
<dbReference type="Proteomes" id="UP001480595">
    <property type="component" value="Unassembled WGS sequence"/>
</dbReference>
<accession>A0ABR1UT59</accession>
<proteinExistence type="predicted"/>
<name>A0ABR1UT59_9PEZI</name>
<protein>
    <submittedName>
        <fullName evidence="2">Uncharacterized protein</fullName>
    </submittedName>
</protein>
<reference evidence="2 3" key="1">
    <citation type="submission" date="2023-01" db="EMBL/GenBank/DDBJ databases">
        <title>Analysis of 21 Apiospora genomes using comparative genomics revels a genus with tremendous synthesis potential of carbohydrate active enzymes and secondary metabolites.</title>
        <authorList>
            <person name="Sorensen T."/>
        </authorList>
    </citation>
    <scope>NUCLEOTIDE SEQUENCE [LARGE SCALE GENOMIC DNA]</scope>
    <source>
        <strain evidence="2 3">CBS 135458</strain>
    </source>
</reference>
<dbReference type="GeneID" id="92092074"/>
<comment type="caution">
    <text evidence="2">The sequence shown here is derived from an EMBL/GenBank/DDBJ whole genome shotgun (WGS) entry which is preliminary data.</text>
</comment>
<keyword evidence="3" id="KW-1185">Reference proteome</keyword>
<feature type="region of interest" description="Disordered" evidence="1">
    <location>
        <begin position="127"/>
        <end position="153"/>
    </location>
</feature>
<feature type="region of interest" description="Disordered" evidence="1">
    <location>
        <begin position="1"/>
        <end position="29"/>
    </location>
</feature>
<sequence>MAKTKGAKSNKRELEHSAKAPPPAPKWPAFRPALPVTSLSLEEAHPAFRDKILLIDDFHFARRLWLETGLKDLLSDDSVGLTWNGEVVGLNPNIRVYRYSPNQFFDAHYDLDATDIPDIGVRSRGVKPSLTERTKRSGERHNGFSRDWDAAST</sequence>
<dbReference type="RefSeq" id="XP_066714498.1">
    <property type="nucleotide sequence ID" value="XM_066859011.1"/>
</dbReference>
<dbReference type="EMBL" id="JAQQWL010000008">
    <property type="protein sequence ID" value="KAK8061236.1"/>
    <property type="molecule type" value="Genomic_DNA"/>
</dbReference>